<evidence type="ECO:0000259" key="7">
    <source>
        <dbReference type="PROSITE" id="PS50104"/>
    </source>
</evidence>
<dbReference type="SMART" id="SM00255">
    <property type="entry name" value="TIR"/>
    <property type="match status" value="1"/>
</dbReference>
<dbReference type="Gene3D" id="1.10.510.10">
    <property type="entry name" value="Transferase(Phosphotransferase) domain 1"/>
    <property type="match status" value="1"/>
</dbReference>
<dbReference type="GO" id="GO:0004714">
    <property type="term" value="F:transmembrane receptor protein tyrosine kinase activity"/>
    <property type="evidence" value="ECO:0007669"/>
    <property type="project" value="InterPro"/>
</dbReference>
<keyword evidence="5" id="KW-0067">ATP-binding</keyword>
<name>A0AA38TH76_9ASTR</name>
<accession>A0AA38TH76</accession>
<dbReference type="InterPro" id="IPR008271">
    <property type="entry name" value="Ser/Thr_kinase_AS"/>
</dbReference>
<dbReference type="PROSITE" id="PS50011">
    <property type="entry name" value="PROTEIN_KINASE_DOM"/>
    <property type="match status" value="1"/>
</dbReference>
<protein>
    <submittedName>
        <fullName evidence="8">Uncharacterized protein</fullName>
    </submittedName>
</protein>
<keyword evidence="4" id="KW-0418">Kinase</keyword>
<dbReference type="GO" id="GO:0004674">
    <property type="term" value="F:protein serine/threonine kinase activity"/>
    <property type="evidence" value="ECO:0007669"/>
    <property type="project" value="UniProtKB-KW"/>
</dbReference>
<dbReference type="Gene3D" id="3.30.200.20">
    <property type="entry name" value="Phosphorylase Kinase, domain 1"/>
    <property type="match status" value="1"/>
</dbReference>
<dbReference type="InterPro" id="IPR035897">
    <property type="entry name" value="Toll_tir_struct_dom_sf"/>
</dbReference>
<dbReference type="PANTHER" id="PTHR27003">
    <property type="entry name" value="OS07G0166700 PROTEIN"/>
    <property type="match status" value="1"/>
</dbReference>
<dbReference type="SMART" id="SM00220">
    <property type="entry name" value="S_TKc"/>
    <property type="match status" value="1"/>
</dbReference>
<evidence type="ECO:0000259" key="6">
    <source>
        <dbReference type="PROSITE" id="PS50011"/>
    </source>
</evidence>
<dbReference type="Pfam" id="PF00069">
    <property type="entry name" value="Pkinase"/>
    <property type="match status" value="1"/>
</dbReference>
<dbReference type="Gene3D" id="3.40.50.10140">
    <property type="entry name" value="Toll/interleukin-1 receptor homology (TIR) domain"/>
    <property type="match status" value="1"/>
</dbReference>
<dbReference type="InterPro" id="IPR000719">
    <property type="entry name" value="Prot_kinase_dom"/>
</dbReference>
<dbReference type="InterPro" id="IPR011009">
    <property type="entry name" value="Kinase-like_dom_sf"/>
</dbReference>
<dbReference type="GO" id="GO:0007165">
    <property type="term" value="P:signal transduction"/>
    <property type="evidence" value="ECO:0007669"/>
    <property type="project" value="InterPro"/>
</dbReference>
<evidence type="ECO:0000256" key="1">
    <source>
        <dbReference type="ARBA" id="ARBA00022527"/>
    </source>
</evidence>
<feature type="domain" description="TIR" evidence="7">
    <location>
        <begin position="1"/>
        <end position="139"/>
    </location>
</feature>
<feature type="domain" description="Protein kinase" evidence="6">
    <location>
        <begin position="167"/>
        <end position="442"/>
    </location>
</feature>
<dbReference type="PROSITE" id="PS00108">
    <property type="entry name" value="PROTEIN_KINASE_ST"/>
    <property type="match status" value="1"/>
</dbReference>
<dbReference type="InterPro" id="IPR045272">
    <property type="entry name" value="ANXUR1/2-like"/>
</dbReference>
<keyword evidence="2" id="KW-0808">Transferase</keyword>
<comment type="caution">
    <text evidence="8">The sequence shown here is derived from an EMBL/GenBank/DDBJ whole genome shotgun (WGS) entry which is preliminary data.</text>
</comment>
<keyword evidence="9" id="KW-1185">Reference proteome</keyword>
<keyword evidence="3" id="KW-0547">Nucleotide-binding</keyword>
<evidence type="ECO:0000313" key="8">
    <source>
        <dbReference type="EMBL" id="KAJ9554665.1"/>
    </source>
</evidence>
<dbReference type="GO" id="GO:0005886">
    <property type="term" value="C:plasma membrane"/>
    <property type="evidence" value="ECO:0007669"/>
    <property type="project" value="TreeGrafter"/>
</dbReference>
<dbReference type="SUPFAM" id="SSF56112">
    <property type="entry name" value="Protein kinase-like (PK-like)"/>
    <property type="match status" value="1"/>
</dbReference>
<dbReference type="SUPFAM" id="SSF52200">
    <property type="entry name" value="Toll/Interleukin receptor TIR domain"/>
    <property type="match status" value="1"/>
</dbReference>
<dbReference type="FunFam" id="3.30.200.20:FF:000039">
    <property type="entry name" value="receptor-like protein kinase FERONIA"/>
    <property type="match status" value="1"/>
</dbReference>
<evidence type="ECO:0000256" key="2">
    <source>
        <dbReference type="ARBA" id="ARBA00022679"/>
    </source>
</evidence>
<dbReference type="Proteomes" id="UP001172457">
    <property type="component" value="Chromosome 4"/>
</dbReference>
<dbReference type="AlphaFoldDB" id="A0AA38TH76"/>
<dbReference type="PROSITE" id="PS50104">
    <property type="entry name" value="TIR"/>
    <property type="match status" value="1"/>
</dbReference>
<dbReference type="PANTHER" id="PTHR27003:SF458">
    <property type="entry name" value="TOLL_INTERLEUKIN-1 RECEPTOR HOMOLOGY (TIR) DOMAIN, PROTEIN KINASE-LIKE DOMAIN PROTEIN-RELATED"/>
    <property type="match status" value="1"/>
</dbReference>
<dbReference type="EMBL" id="JARYMX010000004">
    <property type="protein sequence ID" value="KAJ9554665.1"/>
    <property type="molecule type" value="Genomic_DNA"/>
</dbReference>
<dbReference type="GO" id="GO:0009506">
    <property type="term" value="C:plasmodesma"/>
    <property type="evidence" value="ECO:0007669"/>
    <property type="project" value="TreeGrafter"/>
</dbReference>
<organism evidence="8 9">
    <name type="scientific">Centaurea solstitialis</name>
    <name type="common">yellow star-thistle</name>
    <dbReference type="NCBI Taxonomy" id="347529"/>
    <lineage>
        <taxon>Eukaryota</taxon>
        <taxon>Viridiplantae</taxon>
        <taxon>Streptophyta</taxon>
        <taxon>Embryophyta</taxon>
        <taxon>Tracheophyta</taxon>
        <taxon>Spermatophyta</taxon>
        <taxon>Magnoliopsida</taxon>
        <taxon>eudicotyledons</taxon>
        <taxon>Gunneridae</taxon>
        <taxon>Pentapetalae</taxon>
        <taxon>asterids</taxon>
        <taxon>campanulids</taxon>
        <taxon>Asterales</taxon>
        <taxon>Asteraceae</taxon>
        <taxon>Carduoideae</taxon>
        <taxon>Cardueae</taxon>
        <taxon>Centaureinae</taxon>
        <taxon>Centaurea</taxon>
    </lineage>
</organism>
<reference evidence="8" key="1">
    <citation type="submission" date="2023-03" db="EMBL/GenBank/DDBJ databases">
        <title>Chromosome-scale reference genome and RAD-based genetic map of yellow starthistle (Centaurea solstitialis) reveal putative structural variation and QTLs associated with invader traits.</title>
        <authorList>
            <person name="Reatini B."/>
            <person name="Cang F.A."/>
            <person name="Jiang Q."/>
            <person name="Mckibben M.T.W."/>
            <person name="Barker M.S."/>
            <person name="Rieseberg L.H."/>
            <person name="Dlugosch K.M."/>
        </authorList>
    </citation>
    <scope>NUCLEOTIDE SEQUENCE</scope>
    <source>
        <strain evidence="8">CAN-66</strain>
        <tissue evidence="8">Leaf</tissue>
    </source>
</reference>
<evidence type="ECO:0000256" key="4">
    <source>
        <dbReference type="ARBA" id="ARBA00022777"/>
    </source>
</evidence>
<dbReference type="InterPro" id="IPR000157">
    <property type="entry name" value="TIR_dom"/>
</dbReference>
<sequence length="449" mass="51407">MIYTYQQDEEPLPYQLGKAITPLLSKAIGESWLAIIVFSEHYADDPWCLNELAYIVKCKKERRQIIIPIFYHTDPSQVINQINRHVEELGKHDQSENKDVEYWREALADVHNLSRFFVNNGVHEGKLIKEIVDTISYELFSNKDRVGMGIDHLRIPLQEILLATNNFSEANLIASAGFGKVYKGQYVRLGTVAIKKLDRKFGQGDREFTTEIALLSICKHENIVSFVGFCDEGGEKILVYRYEENQSLDRHLRSKALTWMRRLRICLGAAFGLKYLHDDVGPQHRVLHRDVKSANILLDENWKPKISDFGLSKIALANVPLSALVSNPCGTPGYIDPQYIGHSKLSQKSDVYSFGVVMFEVLFGRAVTIDEHPDEKHFSVKMARSHYEEKTLEETIDADLRKQMKSASLSTFSTIAYECLRENGEERPRMIQVIEQLVKALYHQQDLGA</sequence>
<dbReference type="GO" id="GO:0005524">
    <property type="term" value="F:ATP binding"/>
    <property type="evidence" value="ECO:0007669"/>
    <property type="project" value="UniProtKB-KW"/>
</dbReference>
<dbReference type="Pfam" id="PF01582">
    <property type="entry name" value="TIR"/>
    <property type="match status" value="1"/>
</dbReference>
<keyword evidence="1" id="KW-0723">Serine/threonine-protein kinase</keyword>
<evidence type="ECO:0000256" key="3">
    <source>
        <dbReference type="ARBA" id="ARBA00022741"/>
    </source>
</evidence>
<evidence type="ECO:0000313" key="9">
    <source>
        <dbReference type="Proteomes" id="UP001172457"/>
    </source>
</evidence>
<gene>
    <name evidence="8" type="ORF">OSB04_018710</name>
</gene>
<evidence type="ECO:0000256" key="5">
    <source>
        <dbReference type="ARBA" id="ARBA00022840"/>
    </source>
</evidence>
<proteinExistence type="predicted"/>